<dbReference type="EMBL" id="RCMI01000003">
    <property type="protein sequence ID" value="KAG2944443.1"/>
    <property type="molecule type" value="Genomic_DNA"/>
</dbReference>
<accession>A0A329SG81</accession>
<dbReference type="Proteomes" id="UP000736787">
    <property type="component" value="Unassembled WGS sequence"/>
</dbReference>
<evidence type="ECO:0000313" key="4">
    <source>
        <dbReference type="EMBL" id="KAG3000785.1"/>
    </source>
</evidence>
<proteinExistence type="predicted"/>
<organism evidence="6 7">
    <name type="scientific">Phytophthora cactorum</name>
    <dbReference type="NCBI Taxonomy" id="29920"/>
    <lineage>
        <taxon>Eukaryota</taxon>
        <taxon>Sar</taxon>
        <taxon>Stramenopiles</taxon>
        <taxon>Oomycota</taxon>
        <taxon>Peronosporomycetes</taxon>
        <taxon>Peronosporales</taxon>
        <taxon>Peronosporaceae</taxon>
        <taxon>Phytophthora</taxon>
    </lineage>
</organism>
<reference evidence="6 7" key="1">
    <citation type="submission" date="2018-01" db="EMBL/GenBank/DDBJ databases">
        <title>Draft genome of the strawberry crown rot pathogen Phytophthora cactorum.</title>
        <authorList>
            <person name="Armitage A.D."/>
            <person name="Lysoe E."/>
            <person name="Nellist C.F."/>
            <person name="Harrison R.J."/>
            <person name="Brurberg M.B."/>
        </authorList>
    </citation>
    <scope>NUCLEOTIDE SEQUENCE [LARGE SCALE GENOMIC DNA]</scope>
    <source>
        <strain evidence="6 7">10300</strain>
    </source>
</reference>
<evidence type="ECO:0000313" key="7">
    <source>
        <dbReference type="Proteomes" id="UP000251314"/>
    </source>
</evidence>
<dbReference type="Proteomes" id="UP000251314">
    <property type="component" value="Unassembled WGS sequence"/>
</dbReference>
<evidence type="ECO:0000313" key="2">
    <source>
        <dbReference type="EMBL" id="KAG2944443.1"/>
    </source>
</evidence>
<evidence type="ECO:0000313" key="6">
    <source>
        <dbReference type="EMBL" id="RAW35837.1"/>
    </source>
</evidence>
<reference evidence="1" key="2">
    <citation type="submission" date="2018-10" db="EMBL/GenBank/DDBJ databases">
        <title>Effector identification in a new, highly contiguous assembly of the strawberry crown rot pathogen Phytophthora cactorum.</title>
        <authorList>
            <person name="Armitage A.D."/>
            <person name="Nellist C.F."/>
            <person name="Bates H."/>
            <person name="Vickerstaff R.J."/>
            <person name="Harrison R.J."/>
        </authorList>
    </citation>
    <scope>NUCLEOTIDE SEQUENCE</scope>
    <source>
        <strain evidence="1">15-7</strain>
        <strain evidence="2">4032</strain>
        <strain evidence="3">4040</strain>
        <strain evidence="4">P415</strain>
        <strain evidence="5">P421</strain>
    </source>
</reference>
<comment type="caution">
    <text evidence="6">The sequence shown here is derived from an EMBL/GenBank/DDBJ whole genome shotgun (WGS) entry which is preliminary data.</text>
</comment>
<dbReference type="VEuPathDB" id="FungiDB:PC110_g7878"/>
<evidence type="ECO:0000313" key="1">
    <source>
        <dbReference type="EMBL" id="KAG2869398.1"/>
    </source>
</evidence>
<sequence length="267" mass="29825">MTDAVAFQVNPTSEIPRSTASSAFQRFLKNWMGRNSSDTRSLPRKLASTPFAASLLAPPFAPEEVQQRRLQLQRIVDIIVLDFTRDKRKDLVIKLKLSLKPTAPREQVGIFVPNNAPVIYETTITFRDVNQLDKVLAFCIDKMAGNCRDNCGFCSRFRKYLGNYWVKDPLVTVINMGDTVLRKVSLAMHLAHLVAFATGKHTATPRVTNVSNNKQDAGVQIAPLSSHERKRTEGVDVCAAQNEITVVLYNFFDVFKKEAAASTSAFC</sequence>
<protein>
    <submittedName>
        <fullName evidence="6">Uncharacterized protein</fullName>
    </submittedName>
</protein>
<dbReference type="EMBL" id="RCMG01000002">
    <property type="protein sequence ID" value="KAG2869398.1"/>
    <property type="molecule type" value="Genomic_DNA"/>
</dbReference>
<dbReference type="Proteomes" id="UP000697107">
    <property type="component" value="Unassembled WGS sequence"/>
</dbReference>
<name>A0A329SG81_9STRA</name>
<dbReference type="Proteomes" id="UP000760860">
    <property type="component" value="Unassembled WGS sequence"/>
</dbReference>
<dbReference type="Proteomes" id="UP000735874">
    <property type="component" value="Unassembled WGS sequence"/>
</dbReference>
<dbReference type="EMBL" id="RCML01000001">
    <property type="protein sequence ID" value="KAG3000785.1"/>
    <property type="molecule type" value="Genomic_DNA"/>
</dbReference>
<dbReference type="EMBL" id="RCMK01000007">
    <property type="protein sequence ID" value="KAG2955138.1"/>
    <property type="molecule type" value="Genomic_DNA"/>
</dbReference>
<gene>
    <name evidence="6" type="ORF">PC110_g7878</name>
    <name evidence="1" type="ORF">PC113_g186</name>
    <name evidence="2" type="ORF">PC115_g287</name>
    <name evidence="3" type="ORF">PC117_g661</name>
    <name evidence="4" type="ORF">PC118_g72</name>
    <name evidence="5" type="ORF">PC129_g266</name>
</gene>
<dbReference type="EMBL" id="RCMV01000003">
    <property type="protein sequence ID" value="KAG3229294.1"/>
    <property type="molecule type" value="Genomic_DNA"/>
</dbReference>
<evidence type="ECO:0000313" key="3">
    <source>
        <dbReference type="EMBL" id="KAG2955138.1"/>
    </source>
</evidence>
<dbReference type="OrthoDB" id="106596at2759"/>
<keyword evidence="7" id="KW-1185">Reference proteome</keyword>
<evidence type="ECO:0000313" key="5">
    <source>
        <dbReference type="EMBL" id="KAG3229294.1"/>
    </source>
</evidence>
<dbReference type="AlphaFoldDB" id="A0A329SG81"/>
<dbReference type="Proteomes" id="UP000774804">
    <property type="component" value="Unassembled WGS sequence"/>
</dbReference>
<dbReference type="EMBL" id="MJFZ01000157">
    <property type="protein sequence ID" value="RAW35837.1"/>
    <property type="molecule type" value="Genomic_DNA"/>
</dbReference>